<keyword evidence="3" id="KW-1185">Reference proteome</keyword>
<organism evidence="2 3">
    <name type="scientific">Inhella proteolytica</name>
    <dbReference type="NCBI Taxonomy" id="2795029"/>
    <lineage>
        <taxon>Bacteria</taxon>
        <taxon>Pseudomonadati</taxon>
        <taxon>Pseudomonadota</taxon>
        <taxon>Betaproteobacteria</taxon>
        <taxon>Burkholderiales</taxon>
        <taxon>Sphaerotilaceae</taxon>
        <taxon>Inhella</taxon>
    </lineage>
</organism>
<dbReference type="RefSeq" id="WP_198111101.1">
    <property type="nucleotide sequence ID" value="NZ_JAEDAK010000006.1"/>
</dbReference>
<dbReference type="GO" id="GO:0005507">
    <property type="term" value="F:copper ion binding"/>
    <property type="evidence" value="ECO:0007669"/>
    <property type="project" value="TreeGrafter"/>
</dbReference>
<dbReference type="AlphaFoldDB" id="A0A931J363"/>
<evidence type="ECO:0000313" key="2">
    <source>
        <dbReference type="EMBL" id="MBH9577330.1"/>
    </source>
</evidence>
<dbReference type="Gene3D" id="3.30.70.120">
    <property type="match status" value="1"/>
</dbReference>
<proteinExistence type="inferred from homology"/>
<dbReference type="PANTHER" id="PTHR23419:SF8">
    <property type="entry name" value="FI09726P"/>
    <property type="match status" value="1"/>
</dbReference>
<comment type="similarity">
    <text evidence="1">Belongs to the CutA family.</text>
</comment>
<gene>
    <name evidence="2" type="ORF">I7X39_10510</name>
</gene>
<protein>
    <submittedName>
        <fullName evidence="2">Divalent-cation tolerance protein CutA</fullName>
    </submittedName>
</protein>
<dbReference type="InterPro" id="IPR015867">
    <property type="entry name" value="N-reg_PII/ATP_PRibTrfase_C"/>
</dbReference>
<dbReference type="Proteomes" id="UP000613266">
    <property type="component" value="Unassembled WGS sequence"/>
</dbReference>
<dbReference type="PANTHER" id="PTHR23419">
    <property type="entry name" value="DIVALENT CATION TOLERANCE CUTA-RELATED"/>
    <property type="match status" value="1"/>
</dbReference>
<dbReference type="EMBL" id="JAEDAK010000006">
    <property type="protein sequence ID" value="MBH9577330.1"/>
    <property type="molecule type" value="Genomic_DNA"/>
</dbReference>
<dbReference type="InterPro" id="IPR004323">
    <property type="entry name" value="Ion_tolerance_CutA"/>
</dbReference>
<comment type="caution">
    <text evidence="2">The sequence shown here is derived from an EMBL/GenBank/DDBJ whole genome shotgun (WGS) entry which is preliminary data.</text>
</comment>
<sequence length="107" mass="11712">MSGSGLIAALTTVSKREQAEALAHHLVEQGLAACVQLQAIESVYRWQGAVQQEPEWRLLIKSTQARWAELQAAVLAQHPYALPALVAWPLPEGNAPFQDWVRAETGS</sequence>
<dbReference type="Pfam" id="PF03091">
    <property type="entry name" value="CutA1"/>
    <property type="match status" value="1"/>
</dbReference>
<evidence type="ECO:0000313" key="3">
    <source>
        <dbReference type="Proteomes" id="UP000613266"/>
    </source>
</evidence>
<dbReference type="InterPro" id="IPR011322">
    <property type="entry name" value="N-reg_PII-like_a/b"/>
</dbReference>
<dbReference type="SUPFAM" id="SSF54913">
    <property type="entry name" value="GlnB-like"/>
    <property type="match status" value="1"/>
</dbReference>
<evidence type="ECO:0000256" key="1">
    <source>
        <dbReference type="ARBA" id="ARBA00010169"/>
    </source>
</evidence>
<name>A0A931J363_9BURK</name>
<reference evidence="2" key="1">
    <citation type="submission" date="2020-12" db="EMBL/GenBank/DDBJ databases">
        <title>The genome sequence of Inhella sp. 1Y17.</title>
        <authorList>
            <person name="Liu Y."/>
        </authorList>
    </citation>
    <scope>NUCLEOTIDE SEQUENCE</scope>
    <source>
        <strain evidence="2">1Y17</strain>
    </source>
</reference>
<dbReference type="GO" id="GO:0010038">
    <property type="term" value="P:response to metal ion"/>
    <property type="evidence" value="ECO:0007669"/>
    <property type="project" value="InterPro"/>
</dbReference>
<accession>A0A931J363</accession>